<keyword evidence="1 6" id="KW-0547">Nucleotide-binding</keyword>
<dbReference type="PROSITE" id="PS51192">
    <property type="entry name" value="HELICASE_ATP_BIND_1"/>
    <property type="match status" value="1"/>
</dbReference>
<evidence type="ECO:0000256" key="2">
    <source>
        <dbReference type="ARBA" id="ARBA00022801"/>
    </source>
</evidence>
<feature type="compositionally biased region" description="Basic residues" evidence="9">
    <location>
        <begin position="27"/>
        <end position="39"/>
    </location>
</feature>
<dbReference type="EC" id="3.6.4.13" evidence="7"/>
<evidence type="ECO:0000256" key="9">
    <source>
        <dbReference type="SAM" id="MobiDB-lite"/>
    </source>
</evidence>
<feature type="coiled-coil region" evidence="8">
    <location>
        <begin position="157"/>
        <end position="184"/>
    </location>
</feature>
<organism evidence="12">
    <name type="scientific">Pelagomonas calceolata</name>
    <dbReference type="NCBI Taxonomy" id="35677"/>
    <lineage>
        <taxon>Eukaryota</taxon>
        <taxon>Sar</taxon>
        <taxon>Stramenopiles</taxon>
        <taxon>Ochrophyta</taxon>
        <taxon>Pelagophyceae</taxon>
        <taxon>Pelagomonadales</taxon>
        <taxon>Pelagomonadaceae</taxon>
        <taxon>Pelagomonas</taxon>
    </lineage>
</organism>
<gene>
    <name evidence="12" type="ORF">PCAL00307_LOCUS5182</name>
    <name evidence="13" type="ORF">PECAL_3P15300</name>
</gene>
<dbReference type="GO" id="GO:0016787">
    <property type="term" value="F:hydrolase activity"/>
    <property type="evidence" value="ECO:0007669"/>
    <property type="project" value="UniProtKB-KW"/>
</dbReference>
<dbReference type="Proteomes" id="UP000789595">
    <property type="component" value="Unassembled WGS sequence"/>
</dbReference>
<keyword evidence="8" id="KW-0175">Coiled coil</keyword>
<dbReference type="InterPro" id="IPR027417">
    <property type="entry name" value="P-loop_NTPase"/>
</dbReference>
<dbReference type="EMBL" id="HBIW01006246">
    <property type="protein sequence ID" value="CAE0689747.1"/>
    <property type="molecule type" value="Transcribed_RNA"/>
</dbReference>
<evidence type="ECO:0000256" key="1">
    <source>
        <dbReference type="ARBA" id="ARBA00022741"/>
    </source>
</evidence>
<comment type="similarity">
    <text evidence="6">Belongs to the DEAD box helicase family.</text>
</comment>
<evidence type="ECO:0000256" key="6">
    <source>
        <dbReference type="RuleBase" id="RU000492"/>
    </source>
</evidence>
<evidence type="ECO:0000259" key="10">
    <source>
        <dbReference type="PROSITE" id="PS51192"/>
    </source>
</evidence>
<feature type="region of interest" description="Disordered" evidence="9">
    <location>
        <begin position="1"/>
        <end position="66"/>
    </location>
</feature>
<dbReference type="PANTHER" id="PTHR24031">
    <property type="entry name" value="RNA HELICASE"/>
    <property type="match status" value="1"/>
</dbReference>
<keyword evidence="2 6" id="KW-0378">Hydrolase</keyword>
<comment type="catalytic activity">
    <reaction evidence="7">
        <text>ATP + H2O = ADP + phosphate + H(+)</text>
        <dbReference type="Rhea" id="RHEA:13065"/>
        <dbReference type="ChEBI" id="CHEBI:15377"/>
        <dbReference type="ChEBI" id="CHEBI:15378"/>
        <dbReference type="ChEBI" id="CHEBI:30616"/>
        <dbReference type="ChEBI" id="CHEBI:43474"/>
        <dbReference type="ChEBI" id="CHEBI:456216"/>
        <dbReference type="EC" id="3.6.4.13"/>
    </reaction>
</comment>
<accession>A0A7S3ZPP6</accession>
<dbReference type="AlphaFoldDB" id="A0A7S3ZPP6"/>
<dbReference type="GO" id="GO:0003723">
    <property type="term" value="F:RNA binding"/>
    <property type="evidence" value="ECO:0007669"/>
    <property type="project" value="UniProtKB-UniRule"/>
</dbReference>
<name>A0A7S3ZPP6_9STRA</name>
<dbReference type="PROSITE" id="PS00039">
    <property type="entry name" value="DEAD_ATP_HELICASE"/>
    <property type="match status" value="1"/>
</dbReference>
<dbReference type="EMBL" id="CAKKNE010000003">
    <property type="protein sequence ID" value="CAH0371581.1"/>
    <property type="molecule type" value="Genomic_DNA"/>
</dbReference>
<evidence type="ECO:0000256" key="4">
    <source>
        <dbReference type="ARBA" id="ARBA00022840"/>
    </source>
</evidence>
<comment type="domain">
    <text evidence="7">The Q motif is unique to and characteristic of the DEAD box family of RNA helicases and controls ATP binding and hydrolysis.</text>
</comment>
<keyword evidence="5 7" id="KW-0694">RNA-binding</keyword>
<keyword evidence="14" id="KW-1185">Reference proteome</keyword>
<protein>
    <recommendedName>
        <fullName evidence="7">ATP-dependent RNA helicase</fullName>
        <ecNumber evidence="7">3.6.4.13</ecNumber>
    </recommendedName>
</protein>
<feature type="domain" description="Helicase ATP-binding" evidence="10">
    <location>
        <begin position="238"/>
        <end position="495"/>
    </location>
</feature>
<feature type="region of interest" description="Disordered" evidence="9">
    <location>
        <begin position="737"/>
        <end position="784"/>
    </location>
</feature>
<dbReference type="InterPro" id="IPR000629">
    <property type="entry name" value="RNA-helicase_DEAD-box_CS"/>
</dbReference>
<feature type="domain" description="Helicase C-terminal" evidence="11">
    <location>
        <begin position="553"/>
        <end position="717"/>
    </location>
</feature>
<dbReference type="GO" id="GO:0005524">
    <property type="term" value="F:ATP binding"/>
    <property type="evidence" value="ECO:0007669"/>
    <property type="project" value="UniProtKB-UniRule"/>
</dbReference>
<dbReference type="SMART" id="SM00487">
    <property type="entry name" value="DEXDc"/>
    <property type="match status" value="1"/>
</dbReference>
<proteinExistence type="inferred from homology"/>
<dbReference type="Gene3D" id="3.40.50.300">
    <property type="entry name" value="P-loop containing nucleotide triphosphate hydrolases"/>
    <property type="match status" value="2"/>
</dbReference>
<comment type="function">
    <text evidence="7">RNA helicase.</text>
</comment>
<dbReference type="InterPro" id="IPR001650">
    <property type="entry name" value="Helicase_C-like"/>
</dbReference>
<dbReference type="GO" id="GO:0003724">
    <property type="term" value="F:RNA helicase activity"/>
    <property type="evidence" value="ECO:0007669"/>
    <property type="project" value="UniProtKB-EC"/>
</dbReference>
<evidence type="ECO:0000256" key="3">
    <source>
        <dbReference type="ARBA" id="ARBA00022806"/>
    </source>
</evidence>
<dbReference type="PROSITE" id="PS51194">
    <property type="entry name" value="HELICASE_CTER"/>
    <property type="match status" value="1"/>
</dbReference>
<evidence type="ECO:0000256" key="5">
    <source>
        <dbReference type="ARBA" id="ARBA00022884"/>
    </source>
</evidence>
<evidence type="ECO:0000313" key="14">
    <source>
        <dbReference type="Proteomes" id="UP000789595"/>
    </source>
</evidence>
<evidence type="ECO:0000256" key="7">
    <source>
        <dbReference type="RuleBase" id="RU365068"/>
    </source>
</evidence>
<evidence type="ECO:0000313" key="13">
    <source>
        <dbReference type="EMBL" id="CAH0371581.1"/>
    </source>
</evidence>
<evidence type="ECO:0000313" key="12">
    <source>
        <dbReference type="EMBL" id="CAE0689747.1"/>
    </source>
</evidence>
<evidence type="ECO:0000259" key="11">
    <source>
        <dbReference type="PROSITE" id="PS51194"/>
    </source>
</evidence>
<keyword evidence="3 6" id="KW-0347">Helicase</keyword>
<dbReference type="Pfam" id="PF00271">
    <property type="entry name" value="Helicase_C"/>
    <property type="match status" value="1"/>
</dbReference>
<dbReference type="InterPro" id="IPR011545">
    <property type="entry name" value="DEAD/DEAH_box_helicase_dom"/>
</dbReference>
<sequence>MHPLKKKKKRVLAGKSLGVAPPVFGRGGRRRVPPARKKTPPPAPPPPPPKPVPPVPPPPPSNETWDQKALREWQLEQAINEGGATARDALLNYQFDEEDIRFAKQFVKEKIEPLMEESKRDFAEEKEVTWTDLGLPEQHLNWVSKDQLPAKFSDRPKDEQKRMLEDYNEKLRVCVAEIEKLGNKSDRYVDPEPRYDVKDEEVFELLPESVRQKTRKFGIEKFFPIQRAALPLTIAEAREMHGLGRDIAVSAPTGSGKTLIYALSVLSGLHDRRVPRVRGVVVVPSRELARQVHAVFEALKPEMEDIPMRICLAAGQPDEQVLIEPNWDLIPPSRRPRPAEGKWGFWQLHKFPFPDLVPEEDREPVPQGGIVDGQCDVIVATPGRLVDLVENLRGFTLQHARYLIVDEADRLLDQSYQDWAQIVLDDMHQNLEGSAKVTPDFRPFDATTRRPYNLNAPGAPHPWYRTRLSKFLFSATLGDDPQQLNAMKLSRPLFLYSAVVDGQEIVKHLDGLSAERFFKDEKADDHARSLPAGLTESAVSCDAASKPVALFALLERERAQCRLIIVFCNSVDTVTRLAHLAQLWCLRRQWLGGEECVLALSSAAGAARRDAIIKECRRRLDEDDMPCTVLVASDALARGVDLPSVSLVINYDAPRDASNYVHRVGRAARAGATGRAITLIKRGQDKDFDRARRKVAPPTKVPRESVGALSSYIPDYKSCLGGLEARLGTGRKLRQPAGGFGRGFLNAPARSRSSSSSSAPAPAPRRSRSRSNSSSSGFRRGFLG</sequence>
<feature type="compositionally biased region" description="Pro residues" evidence="9">
    <location>
        <begin position="40"/>
        <end position="61"/>
    </location>
</feature>
<dbReference type="InterPro" id="IPR014001">
    <property type="entry name" value="Helicase_ATP-bd"/>
</dbReference>
<reference evidence="13" key="2">
    <citation type="submission" date="2021-11" db="EMBL/GenBank/DDBJ databases">
        <authorList>
            <consortium name="Genoscope - CEA"/>
            <person name="William W."/>
        </authorList>
    </citation>
    <scope>NUCLEOTIDE SEQUENCE</scope>
</reference>
<dbReference type="SMART" id="SM00490">
    <property type="entry name" value="HELICc"/>
    <property type="match status" value="1"/>
</dbReference>
<evidence type="ECO:0000256" key="8">
    <source>
        <dbReference type="SAM" id="Coils"/>
    </source>
</evidence>
<dbReference type="OrthoDB" id="3370at2759"/>
<feature type="compositionally biased region" description="Low complexity" evidence="9">
    <location>
        <begin position="746"/>
        <end position="760"/>
    </location>
</feature>
<keyword evidence="4 6" id="KW-0067">ATP-binding</keyword>
<dbReference type="SUPFAM" id="SSF52540">
    <property type="entry name" value="P-loop containing nucleoside triphosphate hydrolases"/>
    <property type="match status" value="1"/>
</dbReference>
<feature type="compositionally biased region" description="Basic residues" evidence="9">
    <location>
        <begin position="1"/>
        <end position="12"/>
    </location>
</feature>
<reference evidence="12" key="1">
    <citation type="submission" date="2021-01" db="EMBL/GenBank/DDBJ databases">
        <authorList>
            <person name="Corre E."/>
            <person name="Pelletier E."/>
            <person name="Niang G."/>
            <person name="Scheremetjew M."/>
            <person name="Finn R."/>
            <person name="Kale V."/>
            <person name="Holt S."/>
            <person name="Cochrane G."/>
            <person name="Meng A."/>
            <person name="Brown T."/>
            <person name="Cohen L."/>
        </authorList>
    </citation>
    <scope>NUCLEOTIDE SEQUENCE</scope>
    <source>
        <strain evidence="12">CCMP1756</strain>
    </source>
</reference>
<dbReference type="Pfam" id="PF00270">
    <property type="entry name" value="DEAD"/>
    <property type="match status" value="2"/>
</dbReference>